<name>A0A2G8SIG9_9APHY</name>
<dbReference type="STRING" id="1077348.A0A2G8SIG9"/>
<dbReference type="Gene3D" id="1.10.1200.10">
    <property type="entry name" value="ACP-like"/>
    <property type="match status" value="1"/>
</dbReference>
<accession>A0A2G8SIG9</accession>
<feature type="domain" description="Polyketide synthase-like phosphopantetheine-binding" evidence="3">
    <location>
        <begin position="208"/>
        <end position="283"/>
    </location>
</feature>
<reference evidence="4 5" key="1">
    <citation type="journal article" date="2015" name="Sci. Rep.">
        <title>Chromosome-level genome map provides insights into diverse defense mechanisms in the medicinal fungus Ganoderma sinense.</title>
        <authorList>
            <person name="Zhu Y."/>
            <person name="Xu J."/>
            <person name="Sun C."/>
            <person name="Zhou S."/>
            <person name="Xu H."/>
            <person name="Nelson D.R."/>
            <person name="Qian J."/>
            <person name="Song J."/>
            <person name="Luo H."/>
            <person name="Xiang L."/>
            <person name="Li Y."/>
            <person name="Xu Z."/>
            <person name="Ji A."/>
            <person name="Wang L."/>
            <person name="Lu S."/>
            <person name="Hayward A."/>
            <person name="Sun W."/>
            <person name="Li X."/>
            <person name="Schwartz D.C."/>
            <person name="Wang Y."/>
            <person name="Chen S."/>
        </authorList>
    </citation>
    <scope>NUCLEOTIDE SEQUENCE [LARGE SCALE GENOMIC DNA]</scope>
    <source>
        <strain evidence="4 5">ZZ0214-1</strain>
    </source>
</reference>
<dbReference type="SMART" id="SM00823">
    <property type="entry name" value="PKS_PP"/>
    <property type="match status" value="1"/>
</dbReference>
<dbReference type="GO" id="GO:0031177">
    <property type="term" value="F:phosphopantetheine binding"/>
    <property type="evidence" value="ECO:0007669"/>
    <property type="project" value="InterPro"/>
</dbReference>
<evidence type="ECO:0000256" key="2">
    <source>
        <dbReference type="ARBA" id="ARBA00022553"/>
    </source>
</evidence>
<dbReference type="OrthoDB" id="429813at2759"/>
<evidence type="ECO:0000259" key="3">
    <source>
        <dbReference type="SMART" id="SM00823"/>
    </source>
</evidence>
<keyword evidence="2" id="KW-0597">Phosphoprotein</keyword>
<organism evidence="4 5">
    <name type="scientific">Ganoderma sinense ZZ0214-1</name>
    <dbReference type="NCBI Taxonomy" id="1077348"/>
    <lineage>
        <taxon>Eukaryota</taxon>
        <taxon>Fungi</taxon>
        <taxon>Dikarya</taxon>
        <taxon>Basidiomycota</taxon>
        <taxon>Agaricomycotina</taxon>
        <taxon>Agaricomycetes</taxon>
        <taxon>Polyporales</taxon>
        <taxon>Polyporaceae</taxon>
        <taxon>Ganoderma</taxon>
    </lineage>
</organism>
<proteinExistence type="predicted"/>
<keyword evidence="5" id="KW-1185">Reference proteome</keyword>
<dbReference type="Gene3D" id="3.40.50.720">
    <property type="entry name" value="NAD(P)-binding Rossmann-like Domain"/>
    <property type="match status" value="1"/>
</dbReference>
<dbReference type="InterPro" id="IPR036736">
    <property type="entry name" value="ACP-like_sf"/>
</dbReference>
<dbReference type="EMBL" id="AYKW01000007">
    <property type="protein sequence ID" value="PIL33562.1"/>
    <property type="molecule type" value="Genomic_DNA"/>
</dbReference>
<evidence type="ECO:0000313" key="5">
    <source>
        <dbReference type="Proteomes" id="UP000230002"/>
    </source>
</evidence>
<evidence type="ECO:0000313" key="4">
    <source>
        <dbReference type="EMBL" id="PIL33562.1"/>
    </source>
</evidence>
<dbReference type="Proteomes" id="UP000230002">
    <property type="component" value="Unassembled WGS sequence"/>
</dbReference>
<dbReference type="Pfam" id="PF23562">
    <property type="entry name" value="AMP-binding_C_3"/>
    <property type="match status" value="1"/>
</dbReference>
<protein>
    <recommendedName>
        <fullName evidence="3">Polyketide synthase-like phosphopantetheine-binding domain-containing protein</fullName>
    </recommendedName>
</protein>
<dbReference type="AlphaFoldDB" id="A0A2G8SIG9"/>
<comment type="caution">
    <text evidence="4">The sequence shown here is derived from an EMBL/GenBank/DDBJ whole genome shotgun (WGS) entry which is preliminary data.</text>
</comment>
<evidence type="ECO:0000256" key="1">
    <source>
        <dbReference type="ARBA" id="ARBA00022450"/>
    </source>
</evidence>
<keyword evidence="1" id="KW-0596">Phosphopantetheine</keyword>
<gene>
    <name evidence="4" type="ORF">GSI_04185</name>
</gene>
<dbReference type="InterPro" id="IPR020806">
    <property type="entry name" value="PKS_PP-bd"/>
</dbReference>
<sequence length="437" mass="49322">MPLIALDLPAHISPNFRVPDELLKSQDTTLSQLYQWNAQENPNSPLFIYHDPSSAKLEYVTYSYSSANDTLHIPLAQSPPPEHERLSSIFLQIAIILSNGEKTNRVPLEMMIIDPEHTKRMKEYRNKIWATIGRVNDYAPAPWHSRIFKEMIMVIYPSKPFVFNAKGLPWRGIILAQYDEIEVLYKEAEGSARSAFSPLAKWDEPRALDFVRTVVHRTLRRTIVDNADIFSNGGNSLQATWIRNTLLHAIREVDSDAAKRLPTDLVFSAPTIAALAARVCAIVRGPDVAHSDSERTPQDLWRCDALEHLLRHDAVERVYAFNRRGADAPARQRKQMVEAVLHEPRFGVDAELLEEVGTSPSYAMLNAWKVDFNLSIASFEADMQGVRNFIDFTLSSPVQGRAYRRANCKIAAPVPEISIDDPASPFGTGYSESKWVA</sequence>